<dbReference type="Pfam" id="PF01520">
    <property type="entry name" value="Amidase_3"/>
    <property type="match status" value="1"/>
</dbReference>
<name>A0A1X9MHQ9_9BACI</name>
<reference evidence="3 4" key="1">
    <citation type="submission" date="2017-04" db="EMBL/GenBank/DDBJ databases">
        <title>Bacillus krulwichiae AM31D Genome sequencing and assembly.</title>
        <authorList>
            <person name="Krulwich T.A."/>
            <person name="Anastor L."/>
            <person name="Ehrlich R."/>
            <person name="Ehrlich G.D."/>
            <person name="Janto B."/>
        </authorList>
    </citation>
    <scope>NUCLEOTIDE SEQUENCE [LARGE SCALE GENOMIC DNA]</scope>
    <source>
        <strain evidence="3 4">AM31D</strain>
    </source>
</reference>
<keyword evidence="4" id="KW-1185">Reference proteome</keyword>
<dbReference type="AlphaFoldDB" id="A0A1X9MHQ9"/>
<dbReference type="InterPro" id="IPR002508">
    <property type="entry name" value="MurNAc-LAA_cat"/>
</dbReference>
<accession>A0A1X9MHQ9</accession>
<dbReference type="RefSeq" id="WP_066158229.1">
    <property type="nucleotide sequence ID" value="NZ_CP020814.1"/>
</dbReference>
<dbReference type="GO" id="GO:0009253">
    <property type="term" value="P:peptidoglycan catabolic process"/>
    <property type="evidence" value="ECO:0007669"/>
    <property type="project" value="InterPro"/>
</dbReference>
<dbReference type="InterPro" id="IPR036365">
    <property type="entry name" value="PGBD-like_sf"/>
</dbReference>
<dbReference type="PANTHER" id="PTHR30404:SF0">
    <property type="entry name" value="N-ACETYLMURAMOYL-L-ALANINE AMIDASE AMIC"/>
    <property type="match status" value="1"/>
</dbReference>
<organism evidence="3 4">
    <name type="scientific">Halalkalibacter krulwichiae</name>
    <dbReference type="NCBI Taxonomy" id="199441"/>
    <lineage>
        <taxon>Bacteria</taxon>
        <taxon>Bacillati</taxon>
        <taxon>Bacillota</taxon>
        <taxon>Bacilli</taxon>
        <taxon>Bacillales</taxon>
        <taxon>Bacillaceae</taxon>
        <taxon>Halalkalibacter</taxon>
    </lineage>
</organism>
<evidence type="ECO:0000313" key="3">
    <source>
        <dbReference type="EMBL" id="ARK32204.1"/>
    </source>
</evidence>
<gene>
    <name evidence="3" type="primary">lytC_2</name>
    <name evidence="3" type="ORF">BkAM31D_21425</name>
</gene>
<dbReference type="InterPro" id="IPR036366">
    <property type="entry name" value="PGBDSf"/>
</dbReference>
<dbReference type="SUPFAM" id="SSF53187">
    <property type="entry name" value="Zn-dependent exopeptidases"/>
    <property type="match status" value="1"/>
</dbReference>
<feature type="domain" description="MurNAc-LAA" evidence="2">
    <location>
        <begin position="631"/>
        <end position="742"/>
    </location>
</feature>
<evidence type="ECO:0000313" key="4">
    <source>
        <dbReference type="Proteomes" id="UP000193006"/>
    </source>
</evidence>
<dbReference type="GO" id="GO:0008745">
    <property type="term" value="F:N-acetylmuramoyl-L-alanine amidase activity"/>
    <property type="evidence" value="ECO:0007669"/>
    <property type="project" value="UniProtKB-EC"/>
</dbReference>
<dbReference type="EMBL" id="CP020814">
    <property type="protein sequence ID" value="ARK32204.1"/>
    <property type="molecule type" value="Genomic_DNA"/>
</dbReference>
<proteinExistence type="predicted"/>
<dbReference type="SMART" id="SM00646">
    <property type="entry name" value="Ami_3"/>
    <property type="match status" value="1"/>
</dbReference>
<dbReference type="EC" id="3.5.1.28" evidence="3"/>
<protein>
    <submittedName>
        <fullName evidence="3">N-acetylmuramoyl-L-alanine amidase LytC</fullName>
        <ecNumber evidence="3">3.5.1.28</ecNumber>
    </submittedName>
</protein>
<dbReference type="CDD" id="cd02696">
    <property type="entry name" value="MurNAc-LAA"/>
    <property type="match status" value="1"/>
</dbReference>
<keyword evidence="1 3" id="KW-0378">Hydrolase</keyword>
<dbReference type="Pfam" id="PF01471">
    <property type="entry name" value="PG_binding_1"/>
    <property type="match status" value="7"/>
</dbReference>
<dbReference type="Gene3D" id="3.40.630.40">
    <property type="entry name" value="Zn-dependent exopeptidases"/>
    <property type="match status" value="1"/>
</dbReference>
<sequence>MRFNNLIVFTVAFFLFIGLIPHSAIDAQSLILKNGDRHPEVIQLKLDLEKAGFKVSDNPTSLFGSITEAKVKEFQSAHGLVADGIAGPATFSTLQDVISDLDKNTSASSTPSLLRFGDRHPAVVQLKRDLDKAGFTVPGNTTEYFGSQTEAQVTAFQRAHGLTADGIVGPATFSKLEEVVQQSASQSSPSVLRFGDRHPAVVQLKLDLDQAGFTVPGNTTEYFGPQTEAQVKAFQRANGLTADGIAGPATFTKLAEVIQGISEPRPSLLRIGDRHAAVIQLKEDLDKVGFTVPGNTTNYFGSQTEAQVKAFQQAYRLTADGIAGQATFSKLEEVIKSGHVVLRNGVYHQDVVQLKVDLGKLGYSVPGNTTTFFGSQTEAQVKAFQNDHNLVATGVADALTLQTIQAATSAPPSSTPSLLRLGDRHDAVIELKEDLDKVGFTVPGNTTTYFGSNTEAQVKAFQRSYGLSADGIAGPATLNKLNEVKSNRNLVVLRNGVSHSSVVQLKINLGKAGFPVPGNTTSLFGSQTEAQVKAFQRAHGLVASGVADPYTLEVLQNTVKNSSTGSLSGKRIVIDAGHGGRDSGAPGVNGLYEKIVVLDISKRVETKLKAAGATVIMTRTNDTYISLDERVRIANTSNASAFVSVHTNAFNGSARGVETWWNQSHSSALSRNLAEEIQKELVPALQTLDRGVKHGTFQVIRSTTIPAVLVEAGFIDNSSDGSKLGSTQYRERVADAIYKGLVSHYNKR</sequence>
<dbReference type="Gene3D" id="1.10.101.10">
    <property type="entry name" value="PGBD-like superfamily/PGBD"/>
    <property type="match status" value="7"/>
</dbReference>
<dbReference type="InterPro" id="IPR002477">
    <property type="entry name" value="Peptidoglycan-bd-like"/>
</dbReference>
<dbReference type="STRING" id="199441.BkAM31D_21425"/>
<evidence type="ECO:0000256" key="1">
    <source>
        <dbReference type="ARBA" id="ARBA00022801"/>
    </source>
</evidence>
<dbReference type="GO" id="GO:0030288">
    <property type="term" value="C:outer membrane-bounded periplasmic space"/>
    <property type="evidence" value="ECO:0007669"/>
    <property type="project" value="TreeGrafter"/>
</dbReference>
<dbReference type="Proteomes" id="UP000193006">
    <property type="component" value="Chromosome"/>
</dbReference>
<evidence type="ECO:0000259" key="2">
    <source>
        <dbReference type="SMART" id="SM00646"/>
    </source>
</evidence>
<dbReference type="SUPFAM" id="SSF47090">
    <property type="entry name" value="PGBD-like"/>
    <property type="match status" value="7"/>
</dbReference>
<dbReference type="InterPro" id="IPR050695">
    <property type="entry name" value="N-acetylmuramoyl_amidase_3"/>
</dbReference>
<dbReference type="KEGG" id="bkw:BkAM31D_21425"/>
<dbReference type="PANTHER" id="PTHR30404">
    <property type="entry name" value="N-ACETYLMURAMOYL-L-ALANINE AMIDASE"/>
    <property type="match status" value="1"/>
</dbReference>